<proteinExistence type="predicted"/>
<dbReference type="PIRSF" id="PIRSF033328">
    <property type="entry name" value="Phest_Mll4975"/>
    <property type="match status" value="1"/>
</dbReference>
<evidence type="ECO:0000313" key="1">
    <source>
        <dbReference type="EMBL" id="MDN3565497.1"/>
    </source>
</evidence>
<keyword evidence="2" id="KW-1185">Reference proteome</keyword>
<comment type="caution">
    <text evidence="1">The sequence shown here is derived from an EMBL/GenBank/DDBJ whole genome shotgun (WGS) entry which is preliminary data.</text>
</comment>
<name>A0ABT8A6Y4_9PROT</name>
<organism evidence="1 2">
    <name type="scientific">Paeniroseomonas aquatica</name>
    <dbReference type="NCBI Taxonomy" id="373043"/>
    <lineage>
        <taxon>Bacteria</taxon>
        <taxon>Pseudomonadati</taxon>
        <taxon>Pseudomonadota</taxon>
        <taxon>Alphaproteobacteria</taxon>
        <taxon>Acetobacterales</taxon>
        <taxon>Acetobacteraceae</taxon>
        <taxon>Paeniroseomonas</taxon>
    </lineage>
</organism>
<reference evidence="2" key="1">
    <citation type="journal article" date="2019" name="Int. J. Syst. Evol. Microbiol.">
        <title>The Global Catalogue of Microorganisms (GCM) 10K type strain sequencing project: providing services to taxonomists for standard genome sequencing and annotation.</title>
        <authorList>
            <consortium name="The Broad Institute Genomics Platform"/>
            <consortium name="The Broad Institute Genome Sequencing Center for Infectious Disease"/>
            <person name="Wu L."/>
            <person name="Ma J."/>
        </authorList>
    </citation>
    <scope>NUCLEOTIDE SEQUENCE [LARGE SCALE GENOMIC DNA]</scope>
    <source>
        <strain evidence="2">CECT 7131</strain>
    </source>
</reference>
<dbReference type="Gene3D" id="3.90.1140.10">
    <property type="entry name" value="Cyclic phosphodiesterase"/>
    <property type="match status" value="1"/>
</dbReference>
<protein>
    <submittedName>
        <fullName evidence="1">DUF1045 domain-containing protein</fullName>
    </submittedName>
</protein>
<accession>A0ABT8A6Y4</accession>
<dbReference type="InterPro" id="IPR009389">
    <property type="entry name" value="DUF1045"/>
</dbReference>
<sequence length="252" mass="26771">MAGPSRVADISHAVVPGVPMIGAPAPEARLALYWAPGYDDPLHRLGSAWLGRDAESGAPMHQPVLPGLDIAELTADPRGYGLHATLKPPFRLAVSWVEAVAAAEALAARTAPFALPPLAVADLDGFLALRETTPCPALHALADACVEALDACRAPPGEAELARRRRHGLTARQEALLTRFGYPHVLEEWRFHVTLTRRLSAAEKAVVLPAVTEFLGDAPARPRLVSELALFTQAKAGAPFLIAERLPLRGAA</sequence>
<dbReference type="Pfam" id="PF06299">
    <property type="entry name" value="DUF1045"/>
    <property type="match status" value="1"/>
</dbReference>
<dbReference type="EMBL" id="JAUFPN010000147">
    <property type="protein sequence ID" value="MDN3565497.1"/>
    <property type="molecule type" value="Genomic_DNA"/>
</dbReference>
<gene>
    <name evidence="1" type="ORF">QWZ14_14110</name>
</gene>
<evidence type="ECO:0000313" key="2">
    <source>
        <dbReference type="Proteomes" id="UP001529369"/>
    </source>
</evidence>
<dbReference type="Proteomes" id="UP001529369">
    <property type="component" value="Unassembled WGS sequence"/>
</dbReference>